<accession>A0AAD6Z3A2</accession>
<gene>
    <name evidence="1" type="ORF">DFH08DRAFT_825143</name>
</gene>
<protein>
    <submittedName>
        <fullName evidence="1">Uncharacterized protein</fullName>
    </submittedName>
</protein>
<evidence type="ECO:0000313" key="1">
    <source>
        <dbReference type="EMBL" id="KAJ7305453.1"/>
    </source>
</evidence>
<dbReference type="Proteomes" id="UP001218218">
    <property type="component" value="Unassembled WGS sequence"/>
</dbReference>
<dbReference type="SUPFAM" id="SSF48113">
    <property type="entry name" value="Heme-dependent peroxidases"/>
    <property type="match status" value="1"/>
</dbReference>
<dbReference type="InterPro" id="IPR010255">
    <property type="entry name" value="Haem_peroxidase_sf"/>
</dbReference>
<keyword evidence="2" id="KW-1185">Reference proteome</keyword>
<proteinExistence type="predicted"/>
<reference evidence="1" key="1">
    <citation type="submission" date="2023-03" db="EMBL/GenBank/DDBJ databases">
        <title>Massive genome expansion in bonnet fungi (Mycena s.s.) driven by repeated elements and novel gene families across ecological guilds.</title>
        <authorList>
            <consortium name="Lawrence Berkeley National Laboratory"/>
            <person name="Harder C.B."/>
            <person name="Miyauchi S."/>
            <person name="Viragh M."/>
            <person name="Kuo A."/>
            <person name="Thoen E."/>
            <person name="Andreopoulos B."/>
            <person name="Lu D."/>
            <person name="Skrede I."/>
            <person name="Drula E."/>
            <person name="Henrissat B."/>
            <person name="Morin E."/>
            <person name="Kohler A."/>
            <person name="Barry K."/>
            <person name="LaButti K."/>
            <person name="Morin E."/>
            <person name="Salamov A."/>
            <person name="Lipzen A."/>
            <person name="Mereny Z."/>
            <person name="Hegedus B."/>
            <person name="Baldrian P."/>
            <person name="Stursova M."/>
            <person name="Weitz H."/>
            <person name="Taylor A."/>
            <person name="Grigoriev I.V."/>
            <person name="Nagy L.G."/>
            <person name="Martin F."/>
            <person name="Kauserud H."/>
        </authorList>
    </citation>
    <scope>NUCLEOTIDE SEQUENCE</scope>
    <source>
        <strain evidence="1">CBHHK002</strain>
    </source>
</reference>
<dbReference type="InterPro" id="IPR037120">
    <property type="entry name" value="Haem_peroxidase_sf_animal"/>
</dbReference>
<comment type="caution">
    <text evidence="1">The sequence shown here is derived from an EMBL/GenBank/DDBJ whole genome shotgun (WGS) entry which is preliminary data.</text>
</comment>
<dbReference type="GO" id="GO:0020037">
    <property type="term" value="F:heme binding"/>
    <property type="evidence" value="ECO:0007669"/>
    <property type="project" value="InterPro"/>
</dbReference>
<organism evidence="1 2">
    <name type="scientific">Mycena albidolilacea</name>
    <dbReference type="NCBI Taxonomy" id="1033008"/>
    <lineage>
        <taxon>Eukaryota</taxon>
        <taxon>Fungi</taxon>
        <taxon>Dikarya</taxon>
        <taxon>Basidiomycota</taxon>
        <taxon>Agaricomycotina</taxon>
        <taxon>Agaricomycetes</taxon>
        <taxon>Agaricomycetidae</taxon>
        <taxon>Agaricales</taxon>
        <taxon>Marasmiineae</taxon>
        <taxon>Mycenaceae</taxon>
        <taxon>Mycena</taxon>
    </lineage>
</organism>
<dbReference type="GO" id="GO:0006979">
    <property type="term" value="P:response to oxidative stress"/>
    <property type="evidence" value="ECO:0007669"/>
    <property type="project" value="InterPro"/>
</dbReference>
<sequence>MRGLCSMRCVPFLSLESSHLKWIIVAHRVLKRDGFVKHPAGLSSLMKMSVNDTSSYVNRSPLYGHGQDEQDRVRRKEVRALLVLFSLNHNVWTNLSKDALLARSSRASELGSGNPRPGYSIVESGQGNVGPADRGELHFNCLYRWHATTSRKDEKWVDRVCDQIFQGKKPEAVTPADFKAIGVPMIKKLDLTWNSGYSLKTRGHGSGYYSLDFRGVSRETLCISSEKGALFHSLQKWNRALYSRTR</sequence>
<dbReference type="GO" id="GO:0004601">
    <property type="term" value="F:peroxidase activity"/>
    <property type="evidence" value="ECO:0007669"/>
    <property type="project" value="InterPro"/>
</dbReference>
<name>A0AAD6Z3A2_9AGAR</name>
<dbReference type="Gene3D" id="1.10.640.10">
    <property type="entry name" value="Haem peroxidase domain superfamily, animal type"/>
    <property type="match status" value="1"/>
</dbReference>
<dbReference type="AlphaFoldDB" id="A0AAD6Z3A2"/>
<evidence type="ECO:0000313" key="2">
    <source>
        <dbReference type="Proteomes" id="UP001218218"/>
    </source>
</evidence>
<dbReference type="EMBL" id="JARIHO010000097">
    <property type="protein sequence ID" value="KAJ7305453.1"/>
    <property type="molecule type" value="Genomic_DNA"/>
</dbReference>